<dbReference type="NCBIfam" id="NF006623">
    <property type="entry name" value="PRK09191.1"/>
    <property type="match status" value="1"/>
</dbReference>
<reference evidence="5" key="1">
    <citation type="submission" date="2018-06" db="EMBL/GenBank/DDBJ databases">
        <authorList>
            <person name="Khan S.A."/>
        </authorList>
    </citation>
    <scope>NUCLEOTIDE SEQUENCE [LARGE SCALE GENOMIC DNA]</scope>
    <source>
        <strain evidence="5">DB-1506</strain>
    </source>
</reference>
<comment type="caution">
    <text evidence="4">The sequence shown here is derived from an EMBL/GenBank/DDBJ whole genome shotgun (WGS) entry which is preliminary data.</text>
</comment>
<dbReference type="SMART" id="SM00448">
    <property type="entry name" value="REC"/>
    <property type="match status" value="1"/>
</dbReference>
<keyword evidence="5" id="KW-1185">Reference proteome</keyword>
<dbReference type="InterPro" id="IPR050595">
    <property type="entry name" value="Bact_response_regulator"/>
</dbReference>
<dbReference type="Gene3D" id="1.20.140.160">
    <property type="match status" value="1"/>
</dbReference>
<gene>
    <name evidence="4" type="ORF">DOO78_23585</name>
</gene>
<evidence type="ECO:0000313" key="5">
    <source>
        <dbReference type="Proteomes" id="UP000249065"/>
    </source>
</evidence>
<feature type="domain" description="Response regulatory" evidence="3">
    <location>
        <begin position="142"/>
        <end position="255"/>
    </location>
</feature>
<evidence type="ECO:0000259" key="3">
    <source>
        <dbReference type="PROSITE" id="PS50110"/>
    </source>
</evidence>
<evidence type="ECO:0000313" key="4">
    <source>
        <dbReference type="EMBL" id="RAI55932.1"/>
    </source>
</evidence>
<feature type="modified residue" description="4-aspartylphosphate" evidence="2">
    <location>
        <position position="192"/>
    </location>
</feature>
<dbReference type="InterPro" id="IPR001789">
    <property type="entry name" value="Sig_transdc_resp-reg_receiver"/>
</dbReference>
<accession>A0A327M194</accession>
<dbReference type="PROSITE" id="PS50110">
    <property type="entry name" value="RESPONSE_REGULATORY"/>
    <property type="match status" value="1"/>
</dbReference>
<dbReference type="PANTHER" id="PTHR44591">
    <property type="entry name" value="STRESS RESPONSE REGULATOR PROTEIN 1"/>
    <property type="match status" value="1"/>
</dbReference>
<dbReference type="Pfam" id="PF22029">
    <property type="entry name" value="PhyR_sigma2"/>
    <property type="match status" value="1"/>
</dbReference>
<dbReference type="GO" id="GO:0000160">
    <property type="term" value="P:phosphorelay signal transduction system"/>
    <property type="evidence" value="ECO:0007669"/>
    <property type="project" value="InterPro"/>
</dbReference>
<protein>
    <submittedName>
        <fullName evidence="4">Response regulator</fullName>
    </submittedName>
</protein>
<dbReference type="SUPFAM" id="SSF52172">
    <property type="entry name" value="CheY-like"/>
    <property type="match status" value="1"/>
</dbReference>
<dbReference type="PANTHER" id="PTHR44591:SF3">
    <property type="entry name" value="RESPONSE REGULATORY DOMAIN-CONTAINING PROTEIN"/>
    <property type="match status" value="1"/>
</dbReference>
<dbReference type="Pfam" id="PF00072">
    <property type="entry name" value="Response_reg"/>
    <property type="match status" value="1"/>
</dbReference>
<sequence length="262" mass="27177">MTVMDRGALIRALPYARRYARALTGSQQRGDEVVAEALRQVLATLGASLAADAEARVALYGAIGDRVRGAESESGQGAGQGGGQAAEGGAEMSLLQRMLLLLTALEEQPLTAAAAACRILPAAAELELRLARDSLRTGVATRVLIIEDEPIIALDIQELVERCGHSVVGIAATEAEAVALAEAERPGLVLADINLGAGGDGANAVARILKHLTAPVIFVTAYPERLLTGEALEPAFVITKPFDPTTLAVATFQAVTRGVQPV</sequence>
<evidence type="ECO:0000256" key="1">
    <source>
        <dbReference type="ARBA" id="ARBA00022553"/>
    </source>
</evidence>
<dbReference type="EMBL" id="QLIX01000030">
    <property type="protein sequence ID" value="RAI55932.1"/>
    <property type="molecule type" value="Genomic_DNA"/>
</dbReference>
<dbReference type="InterPro" id="IPR053866">
    <property type="entry name" value="PhyR_sigma2"/>
</dbReference>
<dbReference type="RefSeq" id="WP_111472344.1">
    <property type="nucleotide sequence ID" value="NZ_QLIX01000030.1"/>
</dbReference>
<organism evidence="4 5">
    <name type="scientific">Roseicella frigidaeris</name>
    <dbReference type="NCBI Taxonomy" id="2230885"/>
    <lineage>
        <taxon>Bacteria</taxon>
        <taxon>Pseudomonadati</taxon>
        <taxon>Pseudomonadota</taxon>
        <taxon>Alphaproteobacteria</taxon>
        <taxon>Acetobacterales</taxon>
        <taxon>Roseomonadaceae</taxon>
        <taxon>Roseicella</taxon>
    </lineage>
</organism>
<proteinExistence type="predicted"/>
<dbReference type="OrthoDB" id="9786101at2"/>
<evidence type="ECO:0000256" key="2">
    <source>
        <dbReference type="PROSITE-ProRule" id="PRU00169"/>
    </source>
</evidence>
<name>A0A327M194_9PROT</name>
<dbReference type="InterPro" id="IPR011006">
    <property type="entry name" value="CheY-like_superfamily"/>
</dbReference>
<dbReference type="Proteomes" id="UP000249065">
    <property type="component" value="Unassembled WGS sequence"/>
</dbReference>
<dbReference type="AlphaFoldDB" id="A0A327M194"/>
<keyword evidence="1 2" id="KW-0597">Phosphoprotein</keyword>
<dbReference type="Gene3D" id="3.40.50.2300">
    <property type="match status" value="1"/>
</dbReference>